<reference evidence="1" key="1">
    <citation type="submission" date="2020-08" db="EMBL/GenBank/DDBJ databases">
        <title>Multicomponent nature underlies the extraordinary mechanical properties of spider dragline silk.</title>
        <authorList>
            <person name="Kono N."/>
            <person name="Nakamura H."/>
            <person name="Mori M."/>
            <person name="Yoshida Y."/>
            <person name="Ohtoshi R."/>
            <person name="Malay A.D."/>
            <person name="Moran D.A.P."/>
            <person name="Tomita M."/>
            <person name="Numata K."/>
            <person name="Arakawa K."/>
        </authorList>
    </citation>
    <scope>NUCLEOTIDE SEQUENCE</scope>
</reference>
<evidence type="ECO:0000313" key="2">
    <source>
        <dbReference type="Proteomes" id="UP000887159"/>
    </source>
</evidence>
<name>A0A8X7BHU7_TRICX</name>
<dbReference type="EMBL" id="BMAU01021402">
    <property type="protein sequence ID" value="GFY32296.1"/>
    <property type="molecule type" value="Genomic_DNA"/>
</dbReference>
<proteinExistence type="predicted"/>
<protein>
    <submittedName>
        <fullName evidence="1">Uncharacterized protein</fullName>
    </submittedName>
</protein>
<organism evidence="1 2">
    <name type="scientific">Trichonephila clavipes</name>
    <name type="common">Golden silk orbweaver</name>
    <name type="synonym">Nephila clavipes</name>
    <dbReference type="NCBI Taxonomy" id="2585209"/>
    <lineage>
        <taxon>Eukaryota</taxon>
        <taxon>Metazoa</taxon>
        <taxon>Ecdysozoa</taxon>
        <taxon>Arthropoda</taxon>
        <taxon>Chelicerata</taxon>
        <taxon>Arachnida</taxon>
        <taxon>Araneae</taxon>
        <taxon>Araneomorphae</taxon>
        <taxon>Entelegynae</taxon>
        <taxon>Araneoidea</taxon>
        <taxon>Nephilidae</taxon>
        <taxon>Trichonephila</taxon>
    </lineage>
</organism>
<sequence length="130" mass="15074">MKNWENYIYGTHRENNRNQPVRLTKLALNSSYYWGSPVGREHRRGLFHIKLALIRKHGGPPKIKSPAQFLRGLKFFPVYMRLTWEHHILVLKSSSYLHNGNEVDDWISRDVSGAFGSNLKSKTQTGAKIL</sequence>
<dbReference type="Proteomes" id="UP000887159">
    <property type="component" value="Unassembled WGS sequence"/>
</dbReference>
<evidence type="ECO:0000313" key="1">
    <source>
        <dbReference type="EMBL" id="GFY32296.1"/>
    </source>
</evidence>
<comment type="caution">
    <text evidence="1">The sequence shown here is derived from an EMBL/GenBank/DDBJ whole genome shotgun (WGS) entry which is preliminary data.</text>
</comment>
<accession>A0A8X7BHU7</accession>
<dbReference type="AlphaFoldDB" id="A0A8X7BHU7"/>
<gene>
    <name evidence="1" type="primary">NCL1_31646</name>
    <name evidence="1" type="ORF">TNCV_3558041</name>
</gene>
<keyword evidence="2" id="KW-1185">Reference proteome</keyword>